<gene>
    <name evidence="2" type="ORF">Edafosvirus32_1</name>
</gene>
<name>A0A3G4ZV72_9VIRU</name>
<dbReference type="EMBL" id="MK072097">
    <property type="protein sequence ID" value="AYV78770.1"/>
    <property type="molecule type" value="Genomic_DNA"/>
</dbReference>
<feature type="transmembrane region" description="Helical" evidence="1">
    <location>
        <begin position="12"/>
        <end position="34"/>
    </location>
</feature>
<keyword evidence="1" id="KW-1133">Transmembrane helix</keyword>
<sequence>DKINFKMIIIQLLYEIICIKYEFFFINTIILNQIKGLHEWILVFFIIFNDSK</sequence>
<feature type="non-terminal residue" evidence="2">
    <location>
        <position position="1"/>
    </location>
</feature>
<reference evidence="2" key="1">
    <citation type="submission" date="2018-10" db="EMBL/GenBank/DDBJ databases">
        <title>Hidden diversity of soil giant viruses.</title>
        <authorList>
            <person name="Schulz F."/>
            <person name="Alteio L."/>
            <person name="Goudeau D."/>
            <person name="Ryan E.M."/>
            <person name="Malmstrom R.R."/>
            <person name="Blanchard J."/>
            <person name="Woyke T."/>
        </authorList>
    </citation>
    <scope>NUCLEOTIDE SEQUENCE</scope>
    <source>
        <strain evidence="2">EDV1</strain>
    </source>
</reference>
<evidence type="ECO:0000256" key="1">
    <source>
        <dbReference type="SAM" id="Phobius"/>
    </source>
</evidence>
<evidence type="ECO:0000313" key="2">
    <source>
        <dbReference type="EMBL" id="AYV78770.1"/>
    </source>
</evidence>
<organism evidence="2">
    <name type="scientific">Edafosvirus sp</name>
    <dbReference type="NCBI Taxonomy" id="2487765"/>
    <lineage>
        <taxon>Viruses</taxon>
        <taxon>Varidnaviria</taxon>
        <taxon>Bamfordvirae</taxon>
        <taxon>Nucleocytoviricota</taxon>
        <taxon>Megaviricetes</taxon>
        <taxon>Imitervirales</taxon>
        <taxon>Mimiviridae</taxon>
        <taxon>Klosneuvirinae</taxon>
    </lineage>
</organism>
<protein>
    <submittedName>
        <fullName evidence="2">Uncharacterized protein</fullName>
    </submittedName>
</protein>
<keyword evidence="1" id="KW-0472">Membrane</keyword>
<keyword evidence="1" id="KW-0812">Transmembrane</keyword>
<accession>A0A3G4ZV72</accession>
<proteinExistence type="predicted"/>